<comment type="caution">
    <text evidence="2">The sequence shown here is derived from an EMBL/GenBank/DDBJ whole genome shotgun (WGS) entry which is preliminary data.</text>
</comment>
<gene>
    <name evidence="2" type="ORF">F1189_15700</name>
</gene>
<dbReference type="RefSeq" id="WP_150041774.1">
    <property type="nucleotide sequence ID" value="NZ_OW485601.1"/>
</dbReference>
<accession>A0A5M6ISN2</accession>
<dbReference type="Proteomes" id="UP000325255">
    <property type="component" value="Unassembled WGS sequence"/>
</dbReference>
<name>A0A5M6ISN2_9PROT</name>
<evidence type="ECO:0000313" key="2">
    <source>
        <dbReference type="EMBL" id="KAA5611211.1"/>
    </source>
</evidence>
<keyword evidence="1" id="KW-0732">Signal</keyword>
<proteinExistence type="predicted"/>
<dbReference type="EMBL" id="VWPK01000023">
    <property type="protein sequence ID" value="KAA5611211.1"/>
    <property type="molecule type" value="Genomic_DNA"/>
</dbReference>
<organism evidence="2 3">
    <name type="scientific">Rhodovastum atsumiense</name>
    <dbReference type="NCBI Taxonomy" id="504468"/>
    <lineage>
        <taxon>Bacteria</taxon>
        <taxon>Pseudomonadati</taxon>
        <taxon>Pseudomonadota</taxon>
        <taxon>Alphaproteobacteria</taxon>
        <taxon>Acetobacterales</taxon>
        <taxon>Acetobacteraceae</taxon>
        <taxon>Rhodovastum</taxon>
    </lineage>
</organism>
<feature type="chain" id="PRO_5024350744" evidence="1">
    <location>
        <begin position="22"/>
        <end position="96"/>
    </location>
</feature>
<dbReference type="AlphaFoldDB" id="A0A5M6ISN2"/>
<sequence>MHARHATALMLGLAGAVIMLAGDRDGPDLPLGQVGLPGGRHVTMSLGSVGLDPHSGASYVPPKGESPYYFPIPAEQPARKSPGILLRIPFGTGGSR</sequence>
<reference evidence="2 3" key="1">
    <citation type="submission" date="2019-09" db="EMBL/GenBank/DDBJ databases">
        <title>Genome sequence of Rhodovastum atsumiense, a diverse member of the Acetobacteraceae family of non-sulfur purple photosynthetic bacteria.</title>
        <authorList>
            <person name="Meyer T."/>
            <person name="Kyndt J."/>
        </authorList>
    </citation>
    <scope>NUCLEOTIDE SEQUENCE [LARGE SCALE GENOMIC DNA]</scope>
    <source>
        <strain evidence="2 3">DSM 21279</strain>
    </source>
</reference>
<protein>
    <submittedName>
        <fullName evidence="2">Uncharacterized protein</fullName>
    </submittedName>
</protein>
<evidence type="ECO:0000313" key="3">
    <source>
        <dbReference type="Proteomes" id="UP000325255"/>
    </source>
</evidence>
<evidence type="ECO:0000256" key="1">
    <source>
        <dbReference type="SAM" id="SignalP"/>
    </source>
</evidence>
<feature type="signal peptide" evidence="1">
    <location>
        <begin position="1"/>
        <end position="21"/>
    </location>
</feature>
<keyword evidence="3" id="KW-1185">Reference proteome</keyword>